<dbReference type="GeneID" id="140014133"/>
<name>A0ABM4VM75_COFAR</name>
<sequence length="364" mass="42176">MEEFNQMIFNCGLALVDFEGAQFIWTNGTIWQQLDRVLMNREWVELYDVSKVLHLARGRSDHASLFIKCGFEGQRASPFKYLNLWPRHASFHGVVEGAWGTDGPARTMTEFYRKLVTVWGKLRAWNKDIFGQIGTRVADLEKTLCTVELRYDMERTVPTKIAYHEARAAYMKQLAIECEFWRQKSRVKWIQAGDANTSFFYATVRQRRSANYIARIHCATGQWLSSPADIKRSVVSFFETMDTDRYPILPFPLPQVLVGDNMSLLAMPFMEEVREMVFSISPDSAPGPDGFGSGFYQVLKPPKTVLITLGRILNSFLWDKATDSKRIHWASWENLCYPTMERGLGFRSLEDMGMAFSYKLWWRL</sequence>
<organism evidence="1 2">
    <name type="scientific">Coffea arabica</name>
    <name type="common">Arabian coffee</name>
    <dbReference type="NCBI Taxonomy" id="13443"/>
    <lineage>
        <taxon>Eukaryota</taxon>
        <taxon>Viridiplantae</taxon>
        <taxon>Streptophyta</taxon>
        <taxon>Embryophyta</taxon>
        <taxon>Tracheophyta</taxon>
        <taxon>Spermatophyta</taxon>
        <taxon>Magnoliopsida</taxon>
        <taxon>eudicotyledons</taxon>
        <taxon>Gunneridae</taxon>
        <taxon>Pentapetalae</taxon>
        <taxon>asterids</taxon>
        <taxon>lamiids</taxon>
        <taxon>Gentianales</taxon>
        <taxon>Rubiaceae</taxon>
        <taxon>Ixoroideae</taxon>
        <taxon>Gardenieae complex</taxon>
        <taxon>Bertiereae - Coffeeae clade</taxon>
        <taxon>Coffeeae</taxon>
        <taxon>Coffea</taxon>
    </lineage>
</organism>
<dbReference type="Proteomes" id="UP001652660">
    <property type="component" value="Chromosome 9c"/>
</dbReference>
<protein>
    <recommendedName>
        <fullName evidence="3">Reverse transcriptase</fullName>
    </recommendedName>
</protein>
<proteinExistence type="predicted"/>
<reference evidence="2" key="1">
    <citation type="submission" date="2025-08" db="UniProtKB">
        <authorList>
            <consortium name="RefSeq"/>
        </authorList>
    </citation>
    <scope>IDENTIFICATION</scope>
    <source>
        <tissue evidence="2">Leaves</tissue>
    </source>
</reference>
<keyword evidence="1" id="KW-1185">Reference proteome</keyword>
<dbReference type="RefSeq" id="XP_071920637.1">
    <property type="nucleotide sequence ID" value="XM_072064536.1"/>
</dbReference>
<evidence type="ECO:0008006" key="3">
    <source>
        <dbReference type="Google" id="ProtNLM"/>
    </source>
</evidence>
<dbReference type="PANTHER" id="PTHR33710">
    <property type="entry name" value="BNAC02G09200D PROTEIN"/>
    <property type="match status" value="1"/>
</dbReference>
<dbReference type="PANTHER" id="PTHR33710:SF62">
    <property type="entry name" value="DUF4283 DOMAIN PROTEIN"/>
    <property type="match status" value="1"/>
</dbReference>
<accession>A0ABM4VM75</accession>
<gene>
    <name evidence="2" type="primary">LOC140014133</name>
</gene>
<evidence type="ECO:0000313" key="2">
    <source>
        <dbReference type="RefSeq" id="XP_071920637.1"/>
    </source>
</evidence>
<evidence type="ECO:0000313" key="1">
    <source>
        <dbReference type="Proteomes" id="UP001652660"/>
    </source>
</evidence>